<accession>A0ABW1XMV7</accession>
<sequence length="179" mass="20049">MNHDPNQKTGKWMLAIGWICALGLLTLYFDDFLAEKFNPNQQPQSSVSRDYIEVQLKQNRQGHYVASGTINGVAVTFLLDTGATEVSIPAHLQEKLQLQAGYSATVSTANGNIRVYDTQIPVLTLGNITLHNVDAHLNPGFRSDEILLGMSVLRQLDFEQRDRTLLLKQPRPYDSTTTY</sequence>
<keyword evidence="3" id="KW-1185">Reference proteome</keyword>
<dbReference type="EMBL" id="JBHSUS010000001">
    <property type="protein sequence ID" value="MFC6440996.1"/>
    <property type="molecule type" value="Genomic_DNA"/>
</dbReference>
<dbReference type="NCBIfam" id="TIGR02281">
    <property type="entry name" value="clan_AA_DTGA"/>
    <property type="match status" value="1"/>
</dbReference>
<keyword evidence="2" id="KW-0378">Hydrolase</keyword>
<keyword evidence="2" id="KW-0645">Protease</keyword>
<proteinExistence type="predicted"/>
<gene>
    <name evidence="2" type="ORF">ACFP85_12645</name>
</gene>
<dbReference type="InterPro" id="IPR001969">
    <property type="entry name" value="Aspartic_peptidase_AS"/>
</dbReference>
<evidence type="ECO:0000256" key="1">
    <source>
        <dbReference type="SAM" id="Phobius"/>
    </source>
</evidence>
<dbReference type="InterPro" id="IPR021109">
    <property type="entry name" value="Peptidase_aspartic_dom_sf"/>
</dbReference>
<dbReference type="InterPro" id="IPR034122">
    <property type="entry name" value="Retropepsin-like_bacterial"/>
</dbReference>
<dbReference type="GO" id="GO:0006508">
    <property type="term" value="P:proteolysis"/>
    <property type="evidence" value="ECO:0007669"/>
    <property type="project" value="UniProtKB-KW"/>
</dbReference>
<evidence type="ECO:0000313" key="3">
    <source>
        <dbReference type="Proteomes" id="UP001596364"/>
    </source>
</evidence>
<feature type="transmembrane region" description="Helical" evidence="1">
    <location>
        <begin position="12"/>
        <end position="29"/>
    </location>
</feature>
<dbReference type="CDD" id="cd05483">
    <property type="entry name" value="retropepsin_like_bacteria"/>
    <property type="match status" value="1"/>
</dbReference>
<dbReference type="Pfam" id="PF13975">
    <property type="entry name" value="gag-asp_proteas"/>
    <property type="match status" value="1"/>
</dbReference>
<dbReference type="GO" id="GO:0008233">
    <property type="term" value="F:peptidase activity"/>
    <property type="evidence" value="ECO:0007669"/>
    <property type="project" value="UniProtKB-KW"/>
</dbReference>
<keyword evidence="1" id="KW-0472">Membrane</keyword>
<dbReference type="SUPFAM" id="SSF50630">
    <property type="entry name" value="Acid proteases"/>
    <property type="match status" value="1"/>
</dbReference>
<comment type="caution">
    <text evidence="2">The sequence shown here is derived from an EMBL/GenBank/DDBJ whole genome shotgun (WGS) entry which is preliminary data.</text>
</comment>
<dbReference type="InterPro" id="IPR011969">
    <property type="entry name" value="Clan_AA_Asp_peptidase_C"/>
</dbReference>
<dbReference type="Gene3D" id="2.40.70.10">
    <property type="entry name" value="Acid Proteases"/>
    <property type="match status" value="1"/>
</dbReference>
<name>A0ABW1XMV7_9ALTE</name>
<dbReference type="Proteomes" id="UP001596364">
    <property type="component" value="Unassembled WGS sequence"/>
</dbReference>
<organism evidence="2 3">
    <name type="scientific">Pseudobowmanella zhangzhouensis</name>
    <dbReference type="NCBI Taxonomy" id="1537679"/>
    <lineage>
        <taxon>Bacteria</taxon>
        <taxon>Pseudomonadati</taxon>
        <taxon>Pseudomonadota</taxon>
        <taxon>Gammaproteobacteria</taxon>
        <taxon>Alteromonadales</taxon>
        <taxon>Alteromonadaceae</taxon>
    </lineage>
</organism>
<reference evidence="3" key="1">
    <citation type="journal article" date="2019" name="Int. J. Syst. Evol. Microbiol.">
        <title>The Global Catalogue of Microorganisms (GCM) 10K type strain sequencing project: providing services to taxonomists for standard genome sequencing and annotation.</title>
        <authorList>
            <consortium name="The Broad Institute Genomics Platform"/>
            <consortium name="The Broad Institute Genome Sequencing Center for Infectious Disease"/>
            <person name="Wu L."/>
            <person name="Ma J."/>
        </authorList>
    </citation>
    <scope>NUCLEOTIDE SEQUENCE [LARGE SCALE GENOMIC DNA]</scope>
    <source>
        <strain evidence="3">CGMCC 1.16031</strain>
    </source>
</reference>
<evidence type="ECO:0000313" key="2">
    <source>
        <dbReference type="EMBL" id="MFC6440996.1"/>
    </source>
</evidence>
<dbReference type="RefSeq" id="WP_131258665.1">
    <property type="nucleotide sequence ID" value="NZ_JBHSUS010000001.1"/>
</dbReference>
<protein>
    <submittedName>
        <fullName evidence="2">TIGR02281 family clan AA aspartic protease</fullName>
    </submittedName>
</protein>
<keyword evidence="1" id="KW-1133">Transmembrane helix</keyword>
<dbReference type="PROSITE" id="PS00141">
    <property type="entry name" value="ASP_PROTEASE"/>
    <property type="match status" value="1"/>
</dbReference>
<keyword evidence="1" id="KW-0812">Transmembrane</keyword>